<keyword evidence="2" id="KW-1133">Transmembrane helix</keyword>
<evidence type="ECO:0008006" key="6">
    <source>
        <dbReference type="Google" id="ProtNLM"/>
    </source>
</evidence>
<evidence type="ECO:0000256" key="1">
    <source>
        <dbReference type="SAM" id="MobiDB-lite"/>
    </source>
</evidence>
<feature type="chain" id="PRO_5041225431" description="Extracellular serine-rich protein" evidence="3">
    <location>
        <begin position="25"/>
        <end position="295"/>
    </location>
</feature>
<feature type="signal peptide" evidence="3">
    <location>
        <begin position="1"/>
        <end position="24"/>
    </location>
</feature>
<keyword evidence="3" id="KW-0732">Signal</keyword>
<dbReference type="SUPFAM" id="SSF49503">
    <property type="entry name" value="Cupredoxins"/>
    <property type="match status" value="1"/>
</dbReference>
<proteinExistence type="predicted"/>
<dbReference type="Gene3D" id="2.60.40.420">
    <property type="entry name" value="Cupredoxins - blue copper proteins"/>
    <property type="match status" value="1"/>
</dbReference>
<feature type="region of interest" description="Disordered" evidence="1">
    <location>
        <begin position="249"/>
        <end position="268"/>
    </location>
</feature>
<dbReference type="InterPro" id="IPR052953">
    <property type="entry name" value="Ser-rich/MCO-related"/>
</dbReference>
<protein>
    <recommendedName>
        <fullName evidence="6">Extracellular serine-rich protein</fullName>
    </recommendedName>
</protein>
<dbReference type="PANTHER" id="PTHR34883:SF15">
    <property type="entry name" value="EXTRACELLULAR SERINE-RICH PROTEIN"/>
    <property type="match status" value="1"/>
</dbReference>
<feature type="compositionally biased region" description="Low complexity" evidence="1">
    <location>
        <begin position="249"/>
        <end position="264"/>
    </location>
</feature>
<gene>
    <name evidence="4" type="ORF">JMJ35_002235</name>
</gene>
<sequence length="295" mass="29924">MSPSSLPFLLTIVTILFLPHVTPTTHQVSVGQNGIFYVPDTTTAKVGDKVVFNFYNNHSVVEGAWTTPCVPLSGGFYSGFIAAPLDSPAAPQHFVVTINNTQPHYYYCAQEGLCNAGMVGVINAPSNQPGDLAAFAVRAAETDPNASAGSLAPPNAPIGGVISIESASAAASASNDDSYSYLLTAFASGPVAAPTNATNGSYVPTGIISDTTRQSSATMSFSAGSSGSSVGKVTTVVMVTPTLSPALTTSTSAISSSPAPSATTKKGAAGRVRVGDMGLVTLPLVFLIVIMLSLG</sequence>
<reference evidence="4" key="1">
    <citation type="submission" date="2023-03" db="EMBL/GenBank/DDBJ databases">
        <title>Complete genome of Cladonia borealis.</title>
        <authorList>
            <person name="Park H."/>
        </authorList>
    </citation>
    <scope>NUCLEOTIDE SEQUENCE</scope>
    <source>
        <strain evidence="4">ANT050790</strain>
    </source>
</reference>
<dbReference type="Proteomes" id="UP001166286">
    <property type="component" value="Unassembled WGS sequence"/>
</dbReference>
<feature type="transmembrane region" description="Helical" evidence="2">
    <location>
        <begin position="277"/>
        <end position="294"/>
    </location>
</feature>
<keyword evidence="2" id="KW-0812">Transmembrane</keyword>
<evidence type="ECO:0000256" key="2">
    <source>
        <dbReference type="SAM" id="Phobius"/>
    </source>
</evidence>
<keyword evidence="5" id="KW-1185">Reference proteome</keyword>
<dbReference type="InterPro" id="IPR008972">
    <property type="entry name" value="Cupredoxin"/>
</dbReference>
<dbReference type="AlphaFoldDB" id="A0AA39UCU6"/>
<dbReference type="EMBL" id="JAFEKC020000004">
    <property type="protein sequence ID" value="KAK0514856.1"/>
    <property type="molecule type" value="Genomic_DNA"/>
</dbReference>
<keyword evidence="2" id="KW-0472">Membrane</keyword>
<evidence type="ECO:0000313" key="4">
    <source>
        <dbReference type="EMBL" id="KAK0514856.1"/>
    </source>
</evidence>
<comment type="caution">
    <text evidence="4">The sequence shown here is derived from an EMBL/GenBank/DDBJ whole genome shotgun (WGS) entry which is preliminary data.</text>
</comment>
<name>A0AA39UCU6_9LECA</name>
<organism evidence="4 5">
    <name type="scientific">Cladonia borealis</name>
    <dbReference type="NCBI Taxonomy" id="184061"/>
    <lineage>
        <taxon>Eukaryota</taxon>
        <taxon>Fungi</taxon>
        <taxon>Dikarya</taxon>
        <taxon>Ascomycota</taxon>
        <taxon>Pezizomycotina</taxon>
        <taxon>Lecanoromycetes</taxon>
        <taxon>OSLEUM clade</taxon>
        <taxon>Lecanoromycetidae</taxon>
        <taxon>Lecanorales</taxon>
        <taxon>Lecanorineae</taxon>
        <taxon>Cladoniaceae</taxon>
        <taxon>Cladonia</taxon>
    </lineage>
</organism>
<dbReference type="CDD" id="cd00920">
    <property type="entry name" value="Cupredoxin"/>
    <property type="match status" value="1"/>
</dbReference>
<evidence type="ECO:0000313" key="5">
    <source>
        <dbReference type="Proteomes" id="UP001166286"/>
    </source>
</evidence>
<accession>A0AA39UCU6</accession>
<evidence type="ECO:0000256" key="3">
    <source>
        <dbReference type="SAM" id="SignalP"/>
    </source>
</evidence>
<dbReference type="PANTHER" id="PTHR34883">
    <property type="entry name" value="SERINE-RICH PROTEIN, PUTATIVE-RELATED-RELATED"/>
    <property type="match status" value="1"/>
</dbReference>